<dbReference type="GO" id="GO:0005886">
    <property type="term" value="C:plasma membrane"/>
    <property type="evidence" value="ECO:0007669"/>
    <property type="project" value="TreeGrafter"/>
</dbReference>
<dbReference type="SUPFAM" id="SSF50729">
    <property type="entry name" value="PH domain-like"/>
    <property type="match status" value="1"/>
</dbReference>
<sequence length="507" mass="56578">MASAIESPSNDGAWIEFCERHATAAAQDFSKSCLQFISVNLPESARASITHKDFLKKFLECFTEQFEVDFCKRKLPGHKLANGTTRHSDDSNDCTSENGDTSPKLHHKPFFRRLSIKMFRKGKDLFHKQHSDEIELAGSHSKTKLAKIVVECRKEGIVNYSTPESLDQPGGPPKWERCRLALVKAVGGYMLEFYSPPKSTKPRSGVFCALITEARETTALEMPDHENTFVLKAINNMEFVIEAHDTDDMRSWLATIKYCIRSAPGGPDGMSHLDHNNKQDYHGDAPELPPRHAARGGDRLSSNSNFEICPQGEDGAENDIGQTLKKELWFHGTLGRSEAAQLVLHEGAAGHGLFLVRQSETRTGEFVLTFNFQGRAKHLRMTINEQGQCRVQHFWFQSIYEMLEHFRQQPIPLESGGNSDVTLTDYVVNPASRVQLQGSIGRSGQQPGGSSSTSGVTPIGPSERRVPPLPEVRQIQTHNGSVRTQETTLEQIAEASNRAIENQYSFV</sequence>
<dbReference type="PANTHER" id="PTHR10872">
    <property type="entry name" value="SH2B ADAPTER PROTEIN"/>
    <property type="match status" value="1"/>
</dbReference>
<dbReference type="InterPro" id="IPR000980">
    <property type="entry name" value="SH2"/>
</dbReference>
<dbReference type="Pfam" id="PF00169">
    <property type="entry name" value="PH"/>
    <property type="match status" value="1"/>
</dbReference>
<accession>A0A8K0D4Q3</accession>
<keyword evidence="2" id="KW-0597">Phosphoprotein</keyword>
<dbReference type="InterPro" id="IPR011993">
    <property type="entry name" value="PH-like_dom_sf"/>
</dbReference>
<evidence type="ECO:0000313" key="9">
    <source>
        <dbReference type="Proteomes" id="UP000801492"/>
    </source>
</evidence>
<comment type="caution">
    <text evidence="8">The sequence shown here is derived from an EMBL/GenBank/DDBJ whole genome shotgun (WGS) entry which is preliminary data.</text>
</comment>
<dbReference type="Gene3D" id="3.30.505.10">
    <property type="entry name" value="SH2 domain"/>
    <property type="match status" value="1"/>
</dbReference>
<evidence type="ECO:0000256" key="3">
    <source>
        <dbReference type="ARBA" id="ARBA00022999"/>
    </source>
</evidence>
<dbReference type="CDD" id="cd10346">
    <property type="entry name" value="SH2_SH2B_family"/>
    <property type="match status" value="1"/>
</dbReference>
<feature type="domain" description="PH" evidence="7">
    <location>
        <begin position="151"/>
        <end position="261"/>
    </location>
</feature>
<name>A0A8K0D4Q3_IGNLU</name>
<feature type="region of interest" description="Disordered" evidence="5">
    <location>
        <begin position="81"/>
        <end position="102"/>
    </location>
</feature>
<evidence type="ECO:0000313" key="8">
    <source>
        <dbReference type="EMBL" id="KAF2896553.1"/>
    </source>
</evidence>
<dbReference type="PANTHER" id="PTHR10872:SF2">
    <property type="entry name" value="LNK, ISOFORM D"/>
    <property type="match status" value="1"/>
</dbReference>
<gene>
    <name evidence="8" type="ORF">ILUMI_09603</name>
</gene>
<evidence type="ECO:0000256" key="1">
    <source>
        <dbReference type="ARBA" id="ARBA00010220"/>
    </source>
</evidence>
<dbReference type="PROSITE" id="PS50001">
    <property type="entry name" value="SH2"/>
    <property type="match status" value="1"/>
</dbReference>
<dbReference type="SMART" id="SM00252">
    <property type="entry name" value="SH2"/>
    <property type="match status" value="1"/>
</dbReference>
<dbReference type="GO" id="GO:0005068">
    <property type="term" value="F:transmembrane receptor protein tyrosine kinase adaptor activity"/>
    <property type="evidence" value="ECO:0007669"/>
    <property type="project" value="TreeGrafter"/>
</dbReference>
<dbReference type="PROSITE" id="PS50003">
    <property type="entry name" value="PH_DOMAIN"/>
    <property type="match status" value="1"/>
</dbReference>
<keyword evidence="3 4" id="KW-0727">SH2 domain</keyword>
<dbReference type="OrthoDB" id="10047184at2759"/>
<reference evidence="8" key="1">
    <citation type="submission" date="2019-08" db="EMBL/GenBank/DDBJ databases">
        <title>The genome of the North American firefly Photinus pyralis.</title>
        <authorList>
            <consortium name="Photinus pyralis genome working group"/>
            <person name="Fallon T.R."/>
            <person name="Sander Lower S.E."/>
            <person name="Weng J.-K."/>
        </authorList>
    </citation>
    <scope>NUCLEOTIDE SEQUENCE</scope>
    <source>
        <strain evidence="8">TRF0915ILg1</strain>
        <tissue evidence="8">Whole body</tissue>
    </source>
</reference>
<proteinExistence type="inferred from homology"/>
<dbReference type="EMBL" id="VTPC01004935">
    <property type="protein sequence ID" value="KAF2896553.1"/>
    <property type="molecule type" value="Genomic_DNA"/>
</dbReference>
<dbReference type="InterPro" id="IPR015012">
    <property type="entry name" value="Phe_ZIP"/>
</dbReference>
<keyword evidence="9" id="KW-1185">Reference proteome</keyword>
<dbReference type="InterPro" id="IPR030523">
    <property type="entry name" value="SH2B"/>
</dbReference>
<dbReference type="SMART" id="SM00233">
    <property type="entry name" value="PH"/>
    <property type="match status" value="1"/>
</dbReference>
<dbReference type="InterPro" id="IPR036860">
    <property type="entry name" value="SH2_dom_sf"/>
</dbReference>
<evidence type="ECO:0000256" key="4">
    <source>
        <dbReference type="PROSITE-ProRule" id="PRU00191"/>
    </source>
</evidence>
<feature type="compositionally biased region" description="Low complexity" evidence="5">
    <location>
        <begin position="438"/>
        <end position="461"/>
    </location>
</feature>
<dbReference type="Pfam" id="PF00017">
    <property type="entry name" value="SH2"/>
    <property type="match status" value="1"/>
</dbReference>
<dbReference type="Pfam" id="PF08916">
    <property type="entry name" value="Phe_ZIP"/>
    <property type="match status" value="1"/>
</dbReference>
<feature type="compositionally biased region" description="Basic and acidic residues" evidence="5">
    <location>
        <begin position="271"/>
        <end position="285"/>
    </location>
</feature>
<feature type="region of interest" description="Disordered" evidence="5">
    <location>
        <begin position="438"/>
        <end position="467"/>
    </location>
</feature>
<evidence type="ECO:0000256" key="5">
    <source>
        <dbReference type="SAM" id="MobiDB-lite"/>
    </source>
</evidence>
<dbReference type="InterPro" id="IPR036290">
    <property type="entry name" value="Phe_ZIP_sf"/>
</dbReference>
<evidence type="ECO:0000259" key="6">
    <source>
        <dbReference type="PROSITE" id="PS50001"/>
    </source>
</evidence>
<evidence type="ECO:0008006" key="10">
    <source>
        <dbReference type="Google" id="ProtNLM"/>
    </source>
</evidence>
<dbReference type="CDD" id="cd01231">
    <property type="entry name" value="PH_SH2B_family"/>
    <property type="match status" value="1"/>
</dbReference>
<dbReference type="AlphaFoldDB" id="A0A8K0D4Q3"/>
<dbReference type="SUPFAM" id="SSF55550">
    <property type="entry name" value="SH2 domain"/>
    <property type="match status" value="1"/>
</dbReference>
<protein>
    <recommendedName>
        <fullName evidence="10">SH2B adapter protein 1</fullName>
    </recommendedName>
</protein>
<organism evidence="8 9">
    <name type="scientific">Ignelater luminosus</name>
    <name type="common">Cucubano</name>
    <name type="synonym">Pyrophorus luminosus</name>
    <dbReference type="NCBI Taxonomy" id="2038154"/>
    <lineage>
        <taxon>Eukaryota</taxon>
        <taxon>Metazoa</taxon>
        <taxon>Ecdysozoa</taxon>
        <taxon>Arthropoda</taxon>
        <taxon>Hexapoda</taxon>
        <taxon>Insecta</taxon>
        <taxon>Pterygota</taxon>
        <taxon>Neoptera</taxon>
        <taxon>Endopterygota</taxon>
        <taxon>Coleoptera</taxon>
        <taxon>Polyphaga</taxon>
        <taxon>Elateriformia</taxon>
        <taxon>Elateroidea</taxon>
        <taxon>Elateridae</taxon>
        <taxon>Agrypninae</taxon>
        <taxon>Pyrophorini</taxon>
        <taxon>Ignelater</taxon>
    </lineage>
</organism>
<dbReference type="PRINTS" id="PR00401">
    <property type="entry name" value="SH2DOMAIN"/>
</dbReference>
<dbReference type="Gene3D" id="6.10.140.110">
    <property type="match status" value="1"/>
</dbReference>
<evidence type="ECO:0000259" key="7">
    <source>
        <dbReference type="PROSITE" id="PS50003"/>
    </source>
</evidence>
<dbReference type="FunFam" id="2.30.29.30:FF:000354">
    <property type="entry name" value="Lnk, isoform D"/>
    <property type="match status" value="1"/>
</dbReference>
<feature type="domain" description="SH2" evidence="6">
    <location>
        <begin position="329"/>
        <end position="431"/>
    </location>
</feature>
<dbReference type="SUPFAM" id="SSF109805">
    <property type="entry name" value="Phenylalanine zipper"/>
    <property type="match status" value="1"/>
</dbReference>
<dbReference type="GO" id="GO:0035556">
    <property type="term" value="P:intracellular signal transduction"/>
    <property type="evidence" value="ECO:0007669"/>
    <property type="project" value="TreeGrafter"/>
</dbReference>
<evidence type="ECO:0000256" key="2">
    <source>
        <dbReference type="ARBA" id="ARBA00022553"/>
    </source>
</evidence>
<dbReference type="FunFam" id="3.30.505.10:FF:000008">
    <property type="entry name" value="SH2B adapter protein 1 isoform 2"/>
    <property type="match status" value="1"/>
</dbReference>
<feature type="region of interest" description="Disordered" evidence="5">
    <location>
        <begin position="267"/>
        <end position="288"/>
    </location>
</feature>
<comment type="similarity">
    <text evidence="1">Belongs to the SH2B adapter family.</text>
</comment>
<dbReference type="Gene3D" id="2.30.29.30">
    <property type="entry name" value="Pleckstrin-homology domain (PH domain)/Phosphotyrosine-binding domain (PTB)"/>
    <property type="match status" value="1"/>
</dbReference>
<dbReference type="InterPro" id="IPR035057">
    <property type="entry name" value="SH2B1_SH2"/>
</dbReference>
<dbReference type="Proteomes" id="UP000801492">
    <property type="component" value="Unassembled WGS sequence"/>
</dbReference>
<dbReference type="InterPro" id="IPR001849">
    <property type="entry name" value="PH_domain"/>
</dbReference>